<dbReference type="OrthoDB" id="2187214at2759"/>
<evidence type="ECO:0000313" key="2">
    <source>
        <dbReference type="Proteomes" id="UP000030655"/>
    </source>
</evidence>
<dbReference type="VEuPathDB" id="MicrosporidiaDB:H312_00424"/>
<feature type="non-terminal residue" evidence="1">
    <location>
        <position position="1"/>
    </location>
</feature>
<gene>
    <name evidence="1" type="ORF">H312_00424</name>
</gene>
<sequence>IFLNEIIENEKCYSFGLVTQKVESFVYIVKYNDAYFKIYSNKELNINEWIKFYGTLINNIIIPKLIVNLSGCDINLLIKSILYIRKERKAENFTLNFEKY</sequence>
<accession>A0A059F4Y2</accession>
<evidence type="ECO:0000313" key="1">
    <source>
        <dbReference type="EMBL" id="KCZ82147.1"/>
    </source>
</evidence>
<organism evidence="1 2">
    <name type="scientific">Anncaliia algerae PRA339</name>
    <dbReference type="NCBI Taxonomy" id="1288291"/>
    <lineage>
        <taxon>Eukaryota</taxon>
        <taxon>Fungi</taxon>
        <taxon>Fungi incertae sedis</taxon>
        <taxon>Microsporidia</taxon>
        <taxon>Tubulinosematoidea</taxon>
        <taxon>Tubulinosematidae</taxon>
        <taxon>Anncaliia</taxon>
    </lineage>
</organism>
<dbReference type="HOGENOM" id="CLU_2290994_0_0_1"/>
<dbReference type="AlphaFoldDB" id="A0A059F4Y2"/>
<reference evidence="2" key="1">
    <citation type="submission" date="2013-02" db="EMBL/GenBank/DDBJ databases">
        <authorList>
            <consortium name="The Broad Institute Genome Sequencing Platform"/>
            <person name="Cuomo C."/>
            <person name="Becnel J."/>
            <person name="Sanscrainte N."/>
            <person name="Walker B."/>
            <person name="Young S.K."/>
            <person name="Zeng Q."/>
            <person name="Gargeya S."/>
            <person name="Fitzgerald M."/>
            <person name="Haas B."/>
            <person name="Abouelleil A."/>
            <person name="Alvarado L."/>
            <person name="Arachchi H.M."/>
            <person name="Berlin A.M."/>
            <person name="Chapman S.B."/>
            <person name="Dewar J."/>
            <person name="Goldberg J."/>
            <person name="Griggs A."/>
            <person name="Gujja S."/>
            <person name="Hansen M."/>
            <person name="Howarth C."/>
            <person name="Imamovic A."/>
            <person name="Larimer J."/>
            <person name="McCowan C."/>
            <person name="Murphy C."/>
            <person name="Neiman D."/>
            <person name="Pearson M."/>
            <person name="Priest M."/>
            <person name="Roberts A."/>
            <person name="Saif S."/>
            <person name="Shea T."/>
            <person name="Sisk P."/>
            <person name="Sykes S."/>
            <person name="Wortman J."/>
            <person name="Nusbaum C."/>
            <person name="Birren B."/>
        </authorList>
    </citation>
    <scope>NUCLEOTIDE SEQUENCE [LARGE SCALE GENOMIC DNA]</scope>
    <source>
        <strain evidence="2">PRA339</strain>
    </source>
</reference>
<protein>
    <submittedName>
        <fullName evidence="1">Uncharacterized protein</fullName>
    </submittedName>
</protein>
<keyword evidence="2" id="KW-1185">Reference proteome</keyword>
<dbReference type="EMBL" id="KK365132">
    <property type="protein sequence ID" value="KCZ82147.1"/>
    <property type="molecule type" value="Genomic_DNA"/>
</dbReference>
<dbReference type="Proteomes" id="UP000030655">
    <property type="component" value="Unassembled WGS sequence"/>
</dbReference>
<proteinExistence type="predicted"/>
<reference evidence="1 2" key="2">
    <citation type="submission" date="2014-03" db="EMBL/GenBank/DDBJ databases">
        <title>The Genome Sequence of Anncaliia algerae insect isolate PRA339.</title>
        <authorList>
            <consortium name="The Broad Institute Genome Sequencing Platform"/>
            <consortium name="The Broad Institute Genome Sequencing Center for Infectious Disease"/>
            <person name="Cuomo C."/>
            <person name="Becnel J."/>
            <person name="Sanscrainte N."/>
            <person name="Walker B."/>
            <person name="Young S.K."/>
            <person name="Zeng Q."/>
            <person name="Gargeya S."/>
            <person name="Fitzgerald M."/>
            <person name="Haas B."/>
            <person name="Abouelleil A."/>
            <person name="Alvarado L."/>
            <person name="Arachchi H.M."/>
            <person name="Berlin A.M."/>
            <person name="Chapman S.B."/>
            <person name="Dewar J."/>
            <person name="Goldberg J."/>
            <person name="Griggs A."/>
            <person name="Gujja S."/>
            <person name="Hansen M."/>
            <person name="Howarth C."/>
            <person name="Imamovic A."/>
            <person name="Larimer J."/>
            <person name="McCowan C."/>
            <person name="Murphy C."/>
            <person name="Neiman D."/>
            <person name="Pearson M."/>
            <person name="Priest M."/>
            <person name="Roberts A."/>
            <person name="Saif S."/>
            <person name="Shea T."/>
            <person name="Sisk P."/>
            <person name="Sykes S."/>
            <person name="Wortman J."/>
            <person name="Nusbaum C."/>
            <person name="Birren B."/>
        </authorList>
    </citation>
    <scope>NUCLEOTIDE SEQUENCE [LARGE SCALE GENOMIC DNA]</scope>
    <source>
        <strain evidence="1 2">PRA339</strain>
    </source>
</reference>
<name>A0A059F4Y2_9MICR</name>